<evidence type="ECO:0000313" key="8">
    <source>
        <dbReference type="Proteomes" id="UP000193648"/>
    </source>
</evidence>
<dbReference type="STRING" id="64571.A0A1Y2G356"/>
<dbReference type="Pfam" id="PF25327">
    <property type="entry name" value="UBL_ZFAND1"/>
    <property type="match status" value="1"/>
</dbReference>
<feature type="region of interest" description="Disordered" evidence="5">
    <location>
        <begin position="176"/>
        <end position="222"/>
    </location>
</feature>
<comment type="caution">
    <text evidence="7">The sequence shown here is derived from an EMBL/GenBank/DDBJ whole genome shotgun (WGS) entry which is preliminary data.</text>
</comment>
<dbReference type="GeneID" id="33572661"/>
<reference evidence="7 8" key="1">
    <citation type="submission" date="2016-07" db="EMBL/GenBank/DDBJ databases">
        <title>Pervasive Adenine N6-methylation of Active Genes in Fungi.</title>
        <authorList>
            <consortium name="DOE Joint Genome Institute"/>
            <person name="Mondo S.J."/>
            <person name="Dannebaum R.O."/>
            <person name="Kuo R.C."/>
            <person name="Labutti K."/>
            <person name="Haridas S."/>
            <person name="Kuo A."/>
            <person name="Salamov A."/>
            <person name="Ahrendt S.R."/>
            <person name="Lipzen A."/>
            <person name="Sullivan W."/>
            <person name="Andreopoulos W.B."/>
            <person name="Clum A."/>
            <person name="Lindquist E."/>
            <person name="Daum C."/>
            <person name="Ramamoorthy G.K."/>
            <person name="Gryganskyi A."/>
            <person name="Culley D."/>
            <person name="Magnuson J.K."/>
            <person name="James T.Y."/>
            <person name="O'Malley M.A."/>
            <person name="Stajich J.E."/>
            <person name="Spatafora J.W."/>
            <person name="Visel A."/>
            <person name="Grigoriev I.V."/>
        </authorList>
    </citation>
    <scope>NUCLEOTIDE SEQUENCE [LARGE SCALE GENOMIC DNA]</scope>
    <source>
        <strain evidence="7 8">NRRL 3116</strain>
    </source>
</reference>
<feature type="compositionally biased region" description="Low complexity" evidence="5">
    <location>
        <begin position="276"/>
        <end position="285"/>
    </location>
</feature>
<protein>
    <recommendedName>
        <fullName evidence="6">AN1-type domain-containing protein</fullName>
    </recommendedName>
</protein>
<evidence type="ECO:0000256" key="2">
    <source>
        <dbReference type="ARBA" id="ARBA00022771"/>
    </source>
</evidence>
<dbReference type="InterPro" id="IPR000058">
    <property type="entry name" value="Znf_AN1"/>
</dbReference>
<keyword evidence="3" id="KW-0862">Zinc</keyword>
<keyword evidence="2 4" id="KW-0863">Zinc-finger</keyword>
<dbReference type="PROSITE" id="PS51039">
    <property type="entry name" value="ZF_AN1"/>
    <property type="match status" value="1"/>
</dbReference>
<dbReference type="EMBL" id="MCFF01000099">
    <property type="protein sequence ID" value="ORY92382.1"/>
    <property type="molecule type" value="Genomic_DNA"/>
</dbReference>
<dbReference type="Gene3D" id="4.10.1110.10">
    <property type="entry name" value="AN1-like Zinc finger"/>
    <property type="match status" value="2"/>
</dbReference>
<dbReference type="InterPro" id="IPR035896">
    <property type="entry name" value="AN1-like_Znf"/>
</dbReference>
<keyword evidence="8" id="KW-1185">Reference proteome</keyword>
<proteinExistence type="predicted"/>
<dbReference type="AlphaFoldDB" id="A0A1Y2G356"/>
<feature type="region of interest" description="Disordered" evidence="5">
    <location>
        <begin position="270"/>
        <end position="292"/>
    </location>
</feature>
<organism evidence="7 8">
    <name type="scientific">Lobosporangium transversale</name>
    <dbReference type="NCBI Taxonomy" id="64571"/>
    <lineage>
        <taxon>Eukaryota</taxon>
        <taxon>Fungi</taxon>
        <taxon>Fungi incertae sedis</taxon>
        <taxon>Mucoromycota</taxon>
        <taxon>Mortierellomycotina</taxon>
        <taxon>Mortierellomycetes</taxon>
        <taxon>Mortierellales</taxon>
        <taxon>Mortierellaceae</taxon>
        <taxon>Lobosporangium</taxon>
    </lineage>
</organism>
<feature type="compositionally biased region" description="Basic and acidic residues" evidence="5">
    <location>
        <begin position="211"/>
        <end position="222"/>
    </location>
</feature>
<dbReference type="GO" id="GO:0005737">
    <property type="term" value="C:cytoplasm"/>
    <property type="evidence" value="ECO:0007669"/>
    <property type="project" value="TreeGrafter"/>
</dbReference>
<dbReference type="RefSeq" id="XP_021875127.1">
    <property type="nucleotide sequence ID" value="XM_022030820.1"/>
</dbReference>
<dbReference type="PANTHER" id="PTHR14677:SF20">
    <property type="entry name" value="ZINC FINGER AN1-TYPE CONTAINING 2A-RELATED"/>
    <property type="match status" value="1"/>
</dbReference>
<dbReference type="Pfam" id="PF01428">
    <property type="entry name" value="zf-AN1"/>
    <property type="match status" value="1"/>
</dbReference>
<gene>
    <name evidence="7" type="ORF">BCR41DRAFT_427041</name>
</gene>
<dbReference type="GO" id="GO:0008270">
    <property type="term" value="F:zinc ion binding"/>
    <property type="evidence" value="ECO:0007669"/>
    <property type="project" value="UniProtKB-KW"/>
</dbReference>
<evidence type="ECO:0000313" key="7">
    <source>
        <dbReference type="EMBL" id="ORY92382.1"/>
    </source>
</evidence>
<dbReference type="SMART" id="SM00154">
    <property type="entry name" value="ZnF_AN1"/>
    <property type="match status" value="2"/>
</dbReference>
<keyword evidence="1" id="KW-0479">Metal-binding</keyword>
<feature type="compositionally biased region" description="Low complexity" evidence="5">
    <location>
        <begin position="181"/>
        <end position="195"/>
    </location>
</feature>
<dbReference type="SUPFAM" id="SSF118310">
    <property type="entry name" value="AN1-like Zinc finger"/>
    <property type="match status" value="2"/>
</dbReference>
<evidence type="ECO:0000256" key="3">
    <source>
        <dbReference type="ARBA" id="ARBA00022833"/>
    </source>
</evidence>
<name>A0A1Y2G356_9FUNG</name>
<evidence type="ECO:0000256" key="1">
    <source>
        <dbReference type="ARBA" id="ARBA00022723"/>
    </source>
</evidence>
<accession>A0A1Y2G356</accession>
<dbReference type="InParanoid" id="A0A1Y2G356"/>
<dbReference type="InterPro" id="IPR057358">
    <property type="entry name" value="UBL_ZFAND1-like"/>
</dbReference>
<dbReference type="Proteomes" id="UP000193648">
    <property type="component" value="Unassembled WGS sequence"/>
</dbReference>
<sequence>MELPTVGDHCTFASCQSLDFLPFECVFCHSTFCSAHRLPQSHVCEGWLKESQANSVQQCPQCEKMVLTAKQQDPATILKEHQESGCRIHLLPPVQSIAVLCAQPGCRVKSRVVHTCTCTPGGEVGGGGGGGCGQTFCLAHRHPHEHDCPKLKELEQEAIAKQQRKQRLKASIQETFENKVSSSSSSSSSSLSLSSGVTSASAPAPALLVNEESRNERAEATKKTIAEAKAKLAARKAAAASTTTTTTSSTTATATATTAAAAAAASRSADENKILSSAGSSTATKPKAKKAPRMVSVLKLKKSAQGEDKIPLNSRLYLHIRSPLYPQLNDKAVFVDKTWTVGRSLDKITEWFKITPPMNMHQSFDATKRFSIFHAKEPEDVPKRLAMQDRLQQLPSVESGDTVYLAPADWDYSDL</sequence>
<dbReference type="PANTHER" id="PTHR14677">
    <property type="entry name" value="ARSENITE INDUCUBLE RNA ASSOCIATED PROTEIN AIP-1-RELATED"/>
    <property type="match status" value="1"/>
</dbReference>
<feature type="domain" description="AN1-type" evidence="6">
    <location>
        <begin position="4"/>
        <end position="52"/>
    </location>
</feature>
<evidence type="ECO:0000256" key="5">
    <source>
        <dbReference type="SAM" id="MobiDB-lite"/>
    </source>
</evidence>
<evidence type="ECO:0000259" key="6">
    <source>
        <dbReference type="PROSITE" id="PS51039"/>
    </source>
</evidence>
<dbReference type="OrthoDB" id="431929at2759"/>
<evidence type="ECO:0000256" key="4">
    <source>
        <dbReference type="PROSITE-ProRule" id="PRU00449"/>
    </source>
</evidence>